<dbReference type="Proteomes" id="UP000016201">
    <property type="component" value="Unassembled WGS sequence"/>
</dbReference>
<protein>
    <submittedName>
        <fullName evidence="1">Uncharacterized protein</fullName>
    </submittedName>
</protein>
<keyword evidence="2" id="KW-1185">Reference proteome</keyword>
<dbReference type="AlphaFoldDB" id="R9B8R7"/>
<sequence length="167" mass="20113">MFNRYIYMSTNHQLKNCLFDFLSDRTFSGYEFKDLRGLFIFFYPEFSSKRYYAKIYQFIRELVSVDLILADTSTCTYKYSSNYTRSELLNFRESNDSDHVKSKLLVEYDKVLKSIDHLRNELHIYELYLDKFPILSEIIMKFIIKKQKQMSLLECEIKAIKTLLEAC</sequence>
<gene>
    <name evidence="1" type="ORF">I593_00583</name>
</gene>
<evidence type="ECO:0000313" key="2">
    <source>
        <dbReference type="Proteomes" id="UP000016201"/>
    </source>
</evidence>
<comment type="caution">
    <text evidence="1">The sequence shown here is derived from an EMBL/GenBank/DDBJ whole genome shotgun (WGS) entry which is preliminary data.</text>
</comment>
<name>R9B8R7_9GAMM</name>
<dbReference type="EMBL" id="AQFM01000023">
    <property type="protein sequence ID" value="EOR10792.1"/>
    <property type="molecule type" value="Genomic_DNA"/>
</dbReference>
<organism evidence="1 2">
    <name type="scientific">Acinetobacter tandoii DSM 14970 = CIP 107469</name>
    <dbReference type="NCBI Taxonomy" id="1120927"/>
    <lineage>
        <taxon>Bacteria</taxon>
        <taxon>Pseudomonadati</taxon>
        <taxon>Pseudomonadota</taxon>
        <taxon>Gammaproteobacteria</taxon>
        <taxon>Moraxellales</taxon>
        <taxon>Moraxellaceae</taxon>
        <taxon>Acinetobacter</taxon>
    </lineage>
</organism>
<reference evidence="1 2" key="1">
    <citation type="submission" date="2013-03" db="EMBL/GenBank/DDBJ databases">
        <title>The Genome Sequence of Acinetobacter tandoii CIP 107469.</title>
        <authorList>
            <consortium name="The Broad Institute Genome Sequencing Platform"/>
            <consortium name="The Broad Institute Genome Sequencing Center for Infectious Disease"/>
            <person name="Cerqueira G."/>
            <person name="Feldgarden M."/>
            <person name="Courvalin P."/>
            <person name="Perichon B."/>
            <person name="Grillot-Courvalin C."/>
            <person name="Clermont D."/>
            <person name="Rocha E."/>
            <person name="Yoon E.-J."/>
            <person name="Nemec A."/>
            <person name="Walker B."/>
            <person name="Young S.K."/>
            <person name="Zeng Q."/>
            <person name="Gargeya S."/>
            <person name="Fitzgerald M."/>
            <person name="Haas B."/>
            <person name="Abouelleil A."/>
            <person name="Alvarado L."/>
            <person name="Arachchi H.M."/>
            <person name="Berlin A.M."/>
            <person name="Chapman S.B."/>
            <person name="Dewar J."/>
            <person name="Goldberg J."/>
            <person name="Griggs A."/>
            <person name="Gujja S."/>
            <person name="Hansen M."/>
            <person name="Howarth C."/>
            <person name="Imamovic A."/>
            <person name="Larimer J."/>
            <person name="McCowan C."/>
            <person name="Murphy C."/>
            <person name="Neiman D."/>
            <person name="Pearson M."/>
            <person name="Priest M."/>
            <person name="Roberts A."/>
            <person name="Saif S."/>
            <person name="Shea T."/>
            <person name="Sisk P."/>
            <person name="Sykes S."/>
            <person name="Wortman J."/>
            <person name="Nusbaum C."/>
            <person name="Birren B."/>
        </authorList>
    </citation>
    <scope>NUCLEOTIDE SEQUENCE [LARGE SCALE GENOMIC DNA]</scope>
    <source>
        <strain evidence="1 2">CIP 107469</strain>
    </source>
</reference>
<accession>R9B8R7</accession>
<evidence type="ECO:0000313" key="1">
    <source>
        <dbReference type="EMBL" id="EOR10792.1"/>
    </source>
</evidence>
<proteinExistence type="predicted"/>